<name>A0A8T1TR90_9STRA</name>
<proteinExistence type="predicted"/>
<comment type="caution">
    <text evidence="1">The sequence shown here is derived from an EMBL/GenBank/DDBJ whole genome shotgun (WGS) entry which is preliminary data.</text>
</comment>
<evidence type="ECO:0000313" key="2">
    <source>
        <dbReference type="Proteomes" id="UP000688947"/>
    </source>
</evidence>
<reference evidence="1" key="1">
    <citation type="submission" date="2021-01" db="EMBL/GenBank/DDBJ databases">
        <title>Phytophthora aleatoria, a newly-described species from Pinus radiata is distinct from Phytophthora cactorum isolates based on comparative genomics.</title>
        <authorList>
            <person name="Mcdougal R."/>
            <person name="Panda P."/>
            <person name="Williams N."/>
            <person name="Studholme D.J."/>
        </authorList>
    </citation>
    <scope>NUCLEOTIDE SEQUENCE</scope>
    <source>
        <strain evidence="1">NZFS 3830</strain>
    </source>
</reference>
<sequence>MVRVTRPPNPSYTNAQVAGFYFRPCRDQDDEVILEYFRCRCGTVRKQTNRNGYSKLMQHVLRECPDYEVVLLKATAAQTGSILNFIRHSSQNLFGWMVWIVQRNLPFSFARAAKQDEERLRAGMDGVVMAVERSIASELPASFGIMLVGWTHASEHYVAVFACYEINVSLKTPLLSMAPLLNEANDDLSAESHLDFLTTMLPRDFGVQLVQCRFIVGDNCSVNRRLATPMEVPLVGCASHRLNLAIQDDLAAHEDDLAAV</sequence>
<gene>
    <name evidence="1" type="ORF">JG687_00016865</name>
</gene>
<evidence type="ECO:0000313" key="1">
    <source>
        <dbReference type="EMBL" id="KAG6946180.1"/>
    </source>
</evidence>
<dbReference type="OrthoDB" id="125365at2759"/>
<dbReference type="EMBL" id="JAENGZ010001801">
    <property type="protein sequence ID" value="KAG6946180.1"/>
    <property type="molecule type" value="Genomic_DNA"/>
</dbReference>
<dbReference type="Proteomes" id="UP000688947">
    <property type="component" value="Unassembled WGS sequence"/>
</dbReference>
<accession>A0A8T1TR90</accession>
<organism evidence="1 2">
    <name type="scientific">Phytophthora cactorum</name>
    <dbReference type="NCBI Taxonomy" id="29920"/>
    <lineage>
        <taxon>Eukaryota</taxon>
        <taxon>Sar</taxon>
        <taxon>Stramenopiles</taxon>
        <taxon>Oomycota</taxon>
        <taxon>Peronosporomycetes</taxon>
        <taxon>Peronosporales</taxon>
        <taxon>Peronosporaceae</taxon>
        <taxon>Phytophthora</taxon>
    </lineage>
</organism>
<dbReference type="PANTHER" id="PTHR40866">
    <property type="entry name" value="BED-TYPE DOMAIN-CONTAINING PROTEIN"/>
    <property type="match status" value="1"/>
</dbReference>
<protein>
    <submittedName>
        <fullName evidence="1">Uncharacterized protein</fullName>
    </submittedName>
</protein>
<dbReference type="VEuPathDB" id="FungiDB:PC110_g20887"/>
<dbReference type="AlphaFoldDB" id="A0A8T1TR90"/>
<dbReference type="PANTHER" id="PTHR40866:SF1">
    <property type="entry name" value="BED-TYPE DOMAIN-CONTAINING PROTEIN"/>
    <property type="match status" value="1"/>
</dbReference>